<dbReference type="EMBL" id="JAGSYN010000049">
    <property type="protein sequence ID" value="KAG7665557.1"/>
    <property type="molecule type" value="Genomic_DNA"/>
</dbReference>
<sequence>MTNFLNPPPQWSFKVKNLPNTSKFHRDKWIEFNSKKSPYILIKIGKTTQTVNNRILQWEKKCNHKLTNLEPLNRHLIEKRRHDGGIISGLIRRFRRLEVRDDEEDVQYKRYKNNGFYCNSKLDLIESTIHKSLRKKYGKGDVYCIGCNQDPIKVKRKTSPFDTNYNVHIEWFLIPKEDLQYVYKLIDSTCIQLG</sequence>
<dbReference type="InterPro" id="IPR053006">
    <property type="entry name" value="Meiosis_regulatory"/>
</dbReference>
<dbReference type="RefSeq" id="XP_049265789.1">
    <property type="nucleotide sequence ID" value="XM_049410690.1"/>
</dbReference>
<evidence type="ECO:0000313" key="1">
    <source>
        <dbReference type="EMBL" id="KAG7665557.1"/>
    </source>
</evidence>
<dbReference type="PANTHER" id="PTHR28094:SF1">
    <property type="entry name" value="MEIOTICALLY UP-REGULATED GENE 113 PROTEIN"/>
    <property type="match status" value="1"/>
</dbReference>
<proteinExistence type="predicted"/>
<evidence type="ECO:0000313" key="2">
    <source>
        <dbReference type="Proteomes" id="UP000694255"/>
    </source>
</evidence>
<dbReference type="AlphaFoldDB" id="A0A8J5QVL1"/>
<organism evidence="1 2">
    <name type="scientific">[Candida] subhashii</name>
    <dbReference type="NCBI Taxonomy" id="561895"/>
    <lineage>
        <taxon>Eukaryota</taxon>
        <taxon>Fungi</taxon>
        <taxon>Dikarya</taxon>
        <taxon>Ascomycota</taxon>
        <taxon>Saccharomycotina</taxon>
        <taxon>Pichiomycetes</taxon>
        <taxon>Debaryomycetaceae</taxon>
        <taxon>Spathaspora</taxon>
    </lineage>
</organism>
<name>A0A8J5QVL1_9ASCO</name>
<reference evidence="1 2" key="1">
    <citation type="journal article" date="2021" name="DNA Res.">
        <title>Genome analysis of Candida subhashii reveals its hybrid nature and dual mitochondrial genome conformations.</title>
        <authorList>
            <person name="Mixao V."/>
            <person name="Hegedusova E."/>
            <person name="Saus E."/>
            <person name="Pryszcz L.P."/>
            <person name="Cillingova A."/>
            <person name="Nosek J."/>
            <person name="Gabaldon T."/>
        </authorList>
    </citation>
    <scope>NUCLEOTIDE SEQUENCE [LARGE SCALE GENOMIC DNA]</scope>
    <source>
        <strain evidence="1 2">CBS 10753</strain>
    </source>
</reference>
<evidence type="ECO:0008006" key="3">
    <source>
        <dbReference type="Google" id="ProtNLM"/>
    </source>
</evidence>
<gene>
    <name evidence="1" type="ORF">J8A68_000959</name>
</gene>
<dbReference type="Proteomes" id="UP000694255">
    <property type="component" value="Unassembled WGS sequence"/>
</dbReference>
<dbReference type="OrthoDB" id="4074785at2759"/>
<dbReference type="GeneID" id="73467760"/>
<dbReference type="PANTHER" id="PTHR28094">
    <property type="entry name" value="MEIOTICALLY UP-REGULATED GENE 113 PROTEIN"/>
    <property type="match status" value="1"/>
</dbReference>
<protein>
    <recommendedName>
        <fullName evidence="3">DUF1766-domain-containing protein</fullName>
    </recommendedName>
</protein>
<keyword evidence="2" id="KW-1185">Reference proteome</keyword>
<accession>A0A8J5QVL1</accession>
<comment type="caution">
    <text evidence="1">The sequence shown here is derived from an EMBL/GenBank/DDBJ whole genome shotgun (WGS) entry which is preliminary data.</text>
</comment>